<keyword evidence="5" id="KW-1185">Reference proteome</keyword>
<dbReference type="Proteomes" id="UP000243579">
    <property type="component" value="Unassembled WGS sequence"/>
</dbReference>
<reference evidence="3 5" key="1">
    <citation type="journal article" date="2014" name="Genome Biol. Evol.">
        <title>The secreted proteins of Achlya hypogyna and Thraustotheca clavata identify the ancestral oomycete secretome and reveal gene acquisitions by horizontal gene transfer.</title>
        <authorList>
            <person name="Misner I."/>
            <person name="Blouin N."/>
            <person name="Leonard G."/>
            <person name="Richards T.A."/>
            <person name="Lane C.E."/>
        </authorList>
    </citation>
    <scope>NUCLEOTIDE SEQUENCE</scope>
    <source>
        <strain evidence="3 5">ATCC 48635</strain>
    </source>
</reference>
<dbReference type="SMART" id="SM00332">
    <property type="entry name" value="PP2Cc"/>
    <property type="match status" value="1"/>
</dbReference>
<accession>A0A0A7CP96</accession>
<gene>
    <name evidence="4" type="ORF">ACHHYP_11864</name>
</gene>
<dbReference type="InterPro" id="IPR015655">
    <property type="entry name" value="PP2C"/>
</dbReference>
<dbReference type="PROSITE" id="PS51746">
    <property type="entry name" value="PPM_2"/>
    <property type="match status" value="1"/>
</dbReference>
<dbReference type="CDD" id="cd00143">
    <property type="entry name" value="PP2Cc"/>
    <property type="match status" value="1"/>
</dbReference>
<dbReference type="PANTHER" id="PTHR13832:SF792">
    <property type="entry name" value="GM14286P"/>
    <property type="match status" value="1"/>
</dbReference>
<dbReference type="InterPro" id="IPR036457">
    <property type="entry name" value="PPM-type-like_dom_sf"/>
</dbReference>
<feature type="chain" id="PRO_5002037137" evidence="1">
    <location>
        <begin position="19"/>
        <end position="364"/>
    </location>
</feature>
<evidence type="ECO:0000313" key="3">
    <source>
        <dbReference type="EMBL" id="AIG56305.1"/>
    </source>
</evidence>
<protein>
    <submittedName>
        <fullName evidence="4">Protein phosphatase 2C</fullName>
    </submittedName>
    <submittedName>
        <fullName evidence="3">Secreted protein</fullName>
    </submittedName>
</protein>
<dbReference type="AlphaFoldDB" id="A0A0A7CP96"/>
<keyword evidence="1" id="KW-0732">Signal</keyword>
<dbReference type="EMBL" id="KM038844">
    <property type="protein sequence ID" value="AIG56305.1"/>
    <property type="molecule type" value="Genomic_DNA"/>
</dbReference>
<feature type="signal peptide" evidence="1">
    <location>
        <begin position="1"/>
        <end position="18"/>
    </location>
</feature>
<dbReference type="OrthoDB" id="420076at2759"/>
<dbReference type="Pfam" id="PF00481">
    <property type="entry name" value="PP2C"/>
    <property type="match status" value="1"/>
</dbReference>
<dbReference type="EMBL" id="JNBR01001691">
    <property type="protein sequence ID" value="OQR85409.1"/>
    <property type="molecule type" value="Genomic_DNA"/>
</dbReference>
<evidence type="ECO:0000313" key="4">
    <source>
        <dbReference type="EMBL" id="OQR85409.1"/>
    </source>
</evidence>
<evidence type="ECO:0000313" key="5">
    <source>
        <dbReference type="Proteomes" id="UP000243579"/>
    </source>
</evidence>
<organism evidence="3">
    <name type="scientific">Achlya hypogyna</name>
    <name type="common">Oomycete</name>
    <name type="synonym">Protoachlya hypogyna</name>
    <dbReference type="NCBI Taxonomy" id="1202772"/>
    <lineage>
        <taxon>Eukaryota</taxon>
        <taxon>Sar</taxon>
        <taxon>Stramenopiles</taxon>
        <taxon>Oomycota</taxon>
        <taxon>Saprolegniomycetes</taxon>
        <taxon>Saprolegniales</taxon>
        <taxon>Achlyaceae</taxon>
        <taxon>Achlya</taxon>
    </lineage>
</organism>
<evidence type="ECO:0000259" key="2">
    <source>
        <dbReference type="PROSITE" id="PS51746"/>
    </source>
</evidence>
<feature type="domain" description="PPM-type phosphatase" evidence="2">
    <location>
        <begin position="55"/>
        <end position="363"/>
    </location>
</feature>
<dbReference type="PANTHER" id="PTHR13832">
    <property type="entry name" value="PROTEIN PHOSPHATASE 2C"/>
    <property type="match status" value="1"/>
</dbReference>
<dbReference type="GO" id="GO:0004722">
    <property type="term" value="F:protein serine/threonine phosphatase activity"/>
    <property type="evidence" value="ECO:0007669"/>
    <property type="project" value="InterPro"/>
</dbReference>
<name>A0A0A7CP96_ACHHY</name>
<dbReference type="STRING" id="1202772.A0A0A7CP96"/>
<dbReference type="InterPro" id="IPR001932">
    <property type="entry name" value="PPM-type_phosphatase-like_dom"/>
</dbReference>
<dbReference type="Gene3D" id="3.60.40.10">
    <property type="entry name" value="PPM-type phosphatase domain"/>
    <property type="match status" value="1"/>
</dbReference>
<sequence length="364" mass="39651">MLSLAAVVALAVVAAVAAEDCDSGTCAAPPPQTRVLEYDALEGQHLPRPVGGVHRHYAASYRANFPNEDRWNVHVDAEQGVLAAVMDGHGGWQVAEFVHTHLVNETRRALAQAKPFEAIPQAFANTDELLKKTLLPAFELGFGVVNRVGSCALLAYASDDALIVANAGDVRAVLGTEINGSTLAIAMSRDHNAKYASEQEKLIDAHPDEQDIVLCRHEDACYVKGGLQPTRAFGDFAFKDVLFNGSPYTERRGGGRYIAPPYTPPYISSTPDLQSRTLTPNDRFLILGSDGVWDFVTNQEAVDLVAHYASLGHHDLAAQALVHHVIFRSASEYGRSFDEMASLPPGRDRRRHHDDTTVVILYFA</sequence>
<evidence type="ECO:0000256" key="1">
    <source>
        <dbReference type="SAM" id="SignalP"/>
    </source>
</evidence>
<proteinExistence type="predicted"/>
<dbReference type="SUPFAM" id="SSF81606">
    <property type="entry name" value="PP2C-like"/>
    <property type="match status" value="1"/>
</dbReference>